<organism evidence="1 2">
    <name type="scientific">Candidatus Aquitaenariimonas noxiae</name>
    <dbReference type="NCBI Taxonomy" id="1974741"/>
    <lineage>
        <taxon>Bacteria</taxon>
        <taxon>Pseudomonadati</taxon>
        <taxon>Candidatus Omnitrophota</taxon>
        <taxon>Candidatus Aquitaenariimonas</taxon>
    </lineage>
</organism>
<dbReference type="EMBL" id="PEWV01000058">
    <property type="protein sequence ID" value="PIU41416.1"/>
    <property type="molecule type" value="Genomic_DNA"/>
</dbReference>
<evidence type="ECO:0000313" key="1">
    <source>
        <dbReference type="EMBL" id="PIU41416.1"/>
    </source>
</evidence>
<accession>A0A2J0L2D5</accession>
<dbReference type="Proteomes" id="UP000230052">
    <property type="component" value="Unassembled WGS sequence"/>
</dbReference>
<protein>
    <submittedName>
        <fullName evidence="1">Uncharacterized protein</fullName>
    </submittedName>
</protein>
<dbReference type="AlphaFoldDB" id="A0A2J0L2D5"/>
<evidence type="ECO:0000313" key="2">
    <source>
        <dbReference type="Proteomes" id="UP000230052"/>
    </source>
</evidence>
<gene>
    <name evidence="1" type="ORF">COS99_05420</name>
</gene>
<reference evidence="1 2" key="1">
    <citation type="submission" date="2017-09" db="EMBL/GenBank/DDBJ databases">
        <title>Depth-based differentiation of microbial function through sediment-hosted aquifers and enrichment of novel symbionts in the deep terrestrial subsurface.</title>
        <authorList>
            <person name="Probst A.J."/>
            <person name="Ladd B."/>
            <person name="Jarett J.K."/>
            <person name="Geller-Mcgrath D.E."/>
            <person name="Sieber C.M."/>
            <person name="Emerson J.B."/>
            <person name="Anantharaman K."/>
            <person name="Thomas B.C."/>
            <person name="Malmstrom R."/>
            <person name="Stieglmeier M."/>
            <person name="Klingl A."/>
            <person name="Woyke T."/>
            <person name="Ryan C.M."/>
            <person name="Banfield J.F."/>
        </authorList>
    </citation>
    <scope>NUCLEOTIDE SEQUENCE [LARGE SCALE GENOMIC DNA]</scope>
    <source>
        <strain evidence="1">CG07_land_8_20_14_0_80_42_15</strain>
    </source>
</reference>
<sequence length="71" mass="8145">MARGIKGNFNKRFGDRIQVVYAQSLSPSERELRNKKLCEAVIKVLTGILGREPTERELFGIDDLAKVKRRK</sequence>
<comment type="caution">
    <text evidence="1">The sequence shown here is derived from an EMBL/GenBank/DDBJ whole genome shotgun (WGS) entry which is preliminary data.</text>
</comment>
<proteinExistence type="predicted"/>
<name>A0A2J0L2D5_9BACT</name>